<dbReference type="EMBL" id="WSQA01000001">
    <property type="protein sequence ID" value="MVZ60785.1"/>
    <property type="molecule type" value="Genomic_DNA"/>
</dbReference>
<dbReference type="GO" id="GO:0009279">
    <property type="term" value="C:cell outer membrane"/>
    <property type="evidence" value="ECO:0007669"/>
    <property type="project" value="UniProtKB-SubCell"/>
</dbReference>
<dbReference type="InterPro" id="IPR008969">
    <property type="entry name" value="CarboxyPept-like_regulatory"/>
</dbReference>
<keyword evidence="3" id="KW-0998">Cell outer membrane</keyword>
<gene>
    <name evidence="6" type="ORF">GQF63_01990</name>
</gene>
<evidence type="ECO:0000259" key="5">
    <source>
        <dbReference type="Pfam" id="PF07715"/>
    </source>
</evidence>
<dbReference type="AlphaFoldDB" id="A0A6N8KTN0"/>
<keyword evidence="7" id="KW-1185">Reference proteome</keyword>
<accession>A0A6N8KTN0</accession>
<evidence type="ECO:0000256" key="3">
    <source>
        <dbReference type="ARBA" id="ARBA00023237"/>
    </source>
</evidence>
<name>A0A6N8KTN0_9SPHI</name>
<organism evidence="6 7">
    <name type="scientific">Sphingobacterium humi</name>
    <dbReference type="NCBI Taxonomy" id="1796905"/>
    <lineage>
        <taxon>Bacteria</taxon>
        <taxon>Pseudomonadati</taxon>
        <taxon>Bacteroidota</taxon>
        <taxon>Sphingobacteriia</taxon>
        <taxon>Sphingobacteriales</taxon>
        <taxon>Sphingobacteriaceae</taxon>
        <taxon>Sphingobacterium</taxon>
    </lineage>
</organism>
<dbReference type="Gene3D" id="2.170.130.10">
    <property type="entry name" value="TonB-dependent receptor, plug domain"/>
    <property type="match status" value="1"/>
</dbReference>
<comment type="caution">
    <text evidence="6">The sequence shown here is derived from an EMBL/GenBank/DDBJ whole genome shotgun (WGS) entry which is preliminary data.</text>
</comment>
<dbReference type="InterPro" id="IPR037066">
    <property type="entry name" value="Plug_dom_sf"/>
</dbReference>
<dbReference type="InterPro" id="IPR023996">
    <property type="entry name" value="TonB-dep_OMP_SusC/RagA"/>
</dbReference>
<dbReference type="InterPro" id="IPR012910">
    <property type="entry name" value="Plug_dom"/>
</dbReference>
<feature type="chain" id="PRO_5026863058" evidence="4">
    <location>
        <begin position="27"/>
        <end position="1062"/>
    </location>
</feature>
<keyword evidence="2" id="KW-0472">Membrane</keyword>
<evidence type="ECO:0000313" key="7">
    <source>
        <dbReference type="Proteomes" id="UP000435036"/>
    </source>
</evidence>
<sequence length="1062" mass="118827">MKKMIFLFRIFVGVLLLHVQSGLSMASQMATTEGPGSVLAKNDEQLDAITKRADESLTAKSTTNQQQEIKGKVVDQTTGKALAAVTIRVKGSSLSAKTNENGEFQLVVEGAGNLLEINCVGYQSRIVPFAEAKHIQLEPTDEAIAEVVVTALGIKRDKKALGYATQNIGGDKLSNVKGVDVGTTLTGRISGLRVMNTTEFNAVPKIQLRGLSPILVIDGVLYENMDLRDIPTDNIAEMNVLKGSTAAALYGQRGAGGAIMITTKKGLKNDGTEISVSSNNMFFSGYLALPDVQTAYSSGEGGKFNNDDYVWGDKMDIGRKYAQWNPYTKKREEKELVSAGKDNFKHFLEPGFISNNSVSFTNQGEFGSVRTSFNHIYNKGQYPNQKLNMSNFSMLGTTKLSDKVDLEGSIGYNRSSSSSNFGSGYNDQGYIYNILVWTGADYDIRDYKDYWLEKDQAQNWMYNAWYDNPYLIAHEKITPELNNKINAAVTLNYKVTNWGKLMLRSGYDYYGQDRVQQNPIGIYGTRGGYAGYGGFHGKGKYLNSQNRGYSSNTDVIFSAKQEWGDIAVDGILGGSVFYRKDNSTLSSTVNGLAIPGYYSLRNSIGPVNTIQNQSELMQNALYGRLALAYRNAIFVEATGRNDWSSTLPADTKSYFYPSVSASATLSDLIAHPLTWLDQFKVRAAWVKAKSTPDPYAIKQAFSIATNVWDGMSTASYPNTIKDFTIAPTQYDSYEFGLDLAFLQNRLFANYTRYYRLNHNRMISTRISPMTGFDYRYINTQEEILTKGHEITLGAVPLKKDQFEWHTMLNFSQNLNYYNKLDPTYSADALHVKKGLRTDYITSADRERAPDGQIVHNASGMPISAKYAAQLIGYSAPKWFWGWTNEFNYRDFALSLSFDGRIKGMSYSNMNARLWQTGSHPDSDNQYRYEEVVNGNKTWVGPGVKIVSGAVTYDKYGQIQEDTRVFAPNDKVVSYESYWRTAYSGRQNYWDETFIKLRELSLHYTVPASFAKRIKAQRASLGVTGQNLFLWSKQYRFSDPDAGTEDLNSPSMRYIGVNLNLTF</sequence>
<dbReference type="Pfam" id="PF13715">
    <property type="entry name" value="CarbopepD_reg_2"/>
    <property type="match status" value="1"/>
</dbReference>
<dbReference type="SUPFAM" id="SSF49464">
    <property type="entry name" value="Carboxypeptidase regulatory domain-like"/>
    <property type="match status" value="1"/>
</dbReference>
<evidence type="ECO:0000256" key="1">
    <source>
        <dbReference type="ARBA" id="ARBA00004442"/>
    </source>
</evidence>
<keyword evidence="4" id="KW-0732">Signal</keyword>
<dbReference type="Pfam" id="PF07715">
    <property type="entry name" value="Plug"/>
    <property type="match status" value="1"/>
</dbReference>
<protein>
    <submittedName>
        <fullName evidence="6">SusC/RagA family TonB-linked outer membrane protein</fullName>
    </submittedName>
</protein>
<dbReference type="InterPro" id="IPR036942">
    <property type="entry name" value="Beta-barrel_TonB_sf"/>
</dbReference>
<dbReference type="OrthoDB" id="9768177at2"/>
<dbReference type="RefSeq" id="WP_160367410.1">
    <property type="nucleotide sequence ID" value="NZ_WSQA01000001.1"/>
</dbReference>
<feature type="domain" description="TonB-dependent receptor plug" evidence="5">
    <location>
        <begin position="159"/>
        <end position="258"/>
    </location>
</feature>
<dbReference type="Proteomes" id="UP000435036">
    <property type="component" value="Unassembled WGS sequence"/>
</dbReference>
<feature type="signal peptide" evidence="4">
    <location>
        <begin position="1"/>
        <end position="26"/>
    </location>
</feature>
<dbReference type="Gene3D" id="2.60.40.1120">
    <property type="entry name" value="Carboxypeptidase-like, regulatory domain"/>
    <property type="match status" value="1"/>
</dbReference>
<evidence type="ECO:0000256" key="2">
    <source>
        <dbReference type="ARBA" id="ARBA00023136"/>
    </source>
</evidence>
<dbReference type="NCBIfam" id="TIGR04056">
    <property type="entry name" value="OMP_RagA_SusC"/>
    <property type="match status" value="1"/>
</dbReference>
<proteinExistence type="predicted"/>
<dbReference type="Gene3D" id="2.40.170.20">
    <property type="entry name" value="TonB-dependent receptor, beta-barrel domain"/>
    <property type="match status" value="1"/>
</dbReference>
<comment type="subcellular location">
    <subcellularLocation>
        <location evidence="1">Cell outer membrane</location>
    </subcellularLocation>
</comment>
<reference evidence="6 7" key="1">
    <citation type="submission" date="2019-12" db="EMBL/GenBank/DDBJ databases">
        <authorList>
            <person name="Dong K."/>
        </authorList>
    </citation>
    <scope>NUCLEOTIDE SEQUENCE [LARGE SCALE GENOMIC DNA]</scope>
    <source>
        <strain evidence="6 7">JCM 31225</strain>
    </source>
</reference>
<evidence type="ECO:0000313" key="6">
    <source>
        <dbReference type="EMBL" id="MVZ60785.1"/>
    </source>
</evidence>
<dbReference type="SUPFAM" id="SSF56935">
    <property type="entry name" value="Porins"/>
    <property type="match status" value="1"/>
</dbReference>
<evidence type="ECO:0000256" key="4">
    <source>
        <dbReference type="SAM" id="SignalP"/>
    </source>
</evidence>